<keyword evidence="1" id="KW-0812">Transmembrane</keyword>
<dbReference type="EMBL" id="UXEP01000012">
    <property type="protein sequence ID" value="VDC42548.1"/>
    <property type="molecule type" value="Genomic_DNA"/>
</dbReference>
<sequence length="121" mass="13840">MNIKRQTRLVKMGAPVTILIGKDHKVSLYNGDSLEVDLAEGQTQLIVKHSRQAAITVSNEDKLLLKDNPLNLILFWTGVFLILGSHVLLTFDNPWLFYLTLAGFINMIASYFLPRFQWEHN</sequence>
<dbReference type="Proteomes" id="UP000280759">
    <property type="component" value="Unassembled WGS sequence"/>
</dbReference>
<keyword evidence="1" id="KW-1133">Transmembrane helix</keyword>
<name>A0A3P5XPA3_STRCB</name>
<feature type="transmembrane region" description="Helical" evidence="1">
    <location>
        <begin position="95"/>
        <end position="113"/>
    </location>
</feature>
<dbReference type="AlphaFoldDB" id="A0A3P5XPA3"/>
<keyword evidence="1" id="KW-0472">Membrane</keyword>
<organism evidence="2 3">
    <name type="scientific">Streptococcus canis</name>
    <dbReference type="NCBI Taxonomy" id="1329"/>
    <lineage>
        <taxon>Bacteria</taxon>
        <taxon>Bacillati</taxon>
        <taxon>Bacillota</taxon>
        <taxon>Bacilli</taxon>
        <taxon>Lactobacillales</taxon>
        <taxon>Streptococcaceae</taxon>
        <taxon>Streptococcus</taxon>
    </lineage>
</organism>
<protein>
    <submittedName>
        <fullName evidence="2">Uncharacterized protein</fullName>
    </submittedName>
</protein>
<gene>
    <name evidence="2" type="ORF">FMV2238Y02_09970</name>
</gene>
<proteinExistence type="predicted"/>
<accession>A0A3P5XPA3</accession>
<keyword evidence="3" id="KW-1185">Reference proteome</keyword>
<dbReference type="RefSeq" id="WP_125074222.1">
    <property type="nucleotide sequence ID" value="NZ_CP053792.1"/>
</dbReference>
<evidence type="ECO:0000256" key="1">
    <source>
        <dbReference type="SAM" id="Phobius"/>
    </source>
</evidence>
<feature type="transmembrane region" description="Helical" evidence="1">
    <location>
        <begin position="70"/>
        <end position="89"/>
    </location>
</feature>
<evidence type="ECO:0000313" key="2">
    <source>
        <dbReference type="EMBL" id="VDC42548.1"/>
    </source>
</evidence>
<reference evidence="2 3" key="1">
    <citation type="submission" date="2018-10" db="EMBL/GenBank/DDBJ databases">
        <authorList>
            <consortium name="Molecular Microbiology and Infection Unit (UMMI)"/>
            <person name="Machado M."/>
        </authorList>
    </citation>
    <scope>NUCLEOTIDE SEQUENCE [LARGE SCALE GENOMIC DNA]</scope>
    <source>
        <strain evidence="2">FMV2238.02</strain>
    </source>
</reference>
<evidence type="ECO:0000313" key="3">
    <source>
        <dbReference type="Proteomes" id="UP000280759"/>
    </source>
</evidence>